<feature type="domain" description="Erythromycin biosynthesis protein CIII-like C-terminal" evidence="2">
    <location>
        <begin position="298"/>
        <end position="399"/>
    </location>
</feature>
<evidence type="ECO:0000259" key="2">
    <source>
        <dbReference type="Pfam" id="PF06722"/>
    </source>
</evidence>
<evidence type="ECO:0000259" key="1">
    <source>
        <dbReference type="Pfam" id="PF03033"/>
    </source>
</evidence>
<accession>A0ABN9P4X5</accession>
<organism evidence="3 4">
    <name type="scientific">[Mycobacterium] wendilense</name>
    <dbReference type="NCBI Taxonomy" id="3064284"/>
    <lineage>
        <taxon>Bacteria</taxon>
        <taxon>Bacillati</taxon>
        <taxon>Actinomycetota</taxon>
        <taxon>Actinomycetes</taxon>
        <taxon>Mycobacteriales</taxon>
        <taxon>Mycobacteriaceae</taxon>
        <taxon>Mycolicibacter</taxon>
    </lineage>
</organism>
<dbReference type="CDD" id="cd03784">
    <property type="entry name" value="GT1_Gtf-like"/>
    <property type="match status" value="1"/>
</dbReference>
<proteinExistence type="predicted"/>
<dbReference type="PANTHER" id="PTHR48050:SF13">
    <property type="entry name" value="STEROL 3-BETA-GLUCOSYLTRANSFERASE UGT80A2"/>
    <property type="match status" value="1"/>
</dbReference>
<dbReference type="RefSeq" id="WP_316512951.1">
    <property type="nucleotide sequence ID" value="NZ_OY726395.1"/>
</dbReference>
<dbReference type="InterPro" id="IPR050426">
    <property type="entry name" value="Glycosyltransferase_28"/>
</dbReference>
<reference evidence="3 4" key="1">
    <citation type="submission" date="2023-08" db="EMBL/GenBank/DDBJ databases">
        <authorList>
            <person name="Folkvardsen B D."/>
            <person name="Norman A."/>
        </authorList>
    </citation>
    <scope>NUCLEOTIDE SEQUENCE [LARGE SCALE GENOMIC DNA]</scope>
    <source>
        <strain evidence="3 4">Mu0050</strain>
    </source>
</reference>
<dbReference type="EMBL" id="OY726395">
    <property type="protein sequence ID" value="CAJ1587150.1"/>
    <property type="molecule type" value="Genomic_DNA"/>
</dbReference>
<sequence>MKFALACYGTRGDVEPSVSIGRELERRGHEVNLAVPPDLVPFAEEAGLATVSYGPKLSDFLQEDFLRNFWAELARRPLKTLRELWQPIVHYWDQTGATLKSLADGVDLLSTGLNYEQPAANIAEYYDIPLVTLHHFPMRPNGQLVPMLPPTLVRSAGSMSEWMLWRMTKDVDNAQRRELGLGPTTRTSARRIADRGTLEIQGYDAVSVPGLAKEWARWGDRRPFVGALTMSLSTDVDNEVTSWIADGPPPICFVTGSIPVKSPAETVEMISATCSQLDQRALLCGGGTDFTGILQSEHVKVVGAVNYAEVFPLCRAVIHHGGSGTTAASLRAGIPTLILWSSADQPYWGNQVQRLGVGTARRLSRSGAKTLVTDIRRILRPEYATRARELAAQMTSPAESVSKAADLFERSVIQ</sequence>
<dbReference type="InterPro" id="IPR010610">
    <property type="entry name" value="EryCIII-like_C"/>
</dbReference>
<evidence type="ECO:0000313" key="4">
    <source>
        <dbReference type="Proteomes" id="UP001190466"/>
    </source>
</evidence>
<dbReference type="Pfam" id="PF03033">
    <property type="entry name" value="Glyco_transf_28"/>
    <property type="match status" value="1"/>
</dbReference>
<keyword evidence="4" id="KW-1185">Reference proteome</keyword>
<dbReference type="SUPFAM" id="SSF53756">
    <property type="entry name" value="UDP-Glycosyltransferase/glycogen phosphorylase"/>
    <property type="match status" value="1"/>
</dbReference>
<dbReference type="Pfam" id="PF06722">
    <property type="entry name" value="EryCIII-like_C"/>
    <property type="match status" value="1"/>
</dbReference>
<name>A0ABN9P4X5_9MYCO</name>
<dbReference type="Gene3D" id="3.40.50.2000">
    <property type="entry name" value="Glycogen Phosphorylase B"/>
    <property type="match status" value="2"/>
</dbReference>
<dbReference type="Proteomes" id="UP001190466">
    <property type="component" value="Chromosome"/>
</dbReference>
<protein>
    <submittedName>
        <fullName evidence="3">Glycosyltransferase</fullName>
    </submittedName>
</protein>
<dbReference type="PANTHER" id="PTHR48050">
    <property type="entry name" value="STEROL 3-BETA-GLUCOSYLTRANSFERASE"/>
    <property type="match status" value="1"/>
</dbReference>
<dbReference type="InterPro" id="IPR002213">
    <property type="entry name" value="UDP_glucos_trans"/>
</dbReference>
<feature type="domain" description="Glycosyltransferase family 28 N-terminal" evidence="1">
    <location>
        <begin position="3"/>
        <end position="72"/>
    </location>
</feature>
<gene>
    <name evidence="3" type="ORF">MU0050_004641</name>
</gene>
<dbReference type="InterPro" id="IPR004276">
    <property type="entry name" value="GlycoTrans_28_N"/>
</dbReference>
<evidence type="ECO:0000313" key="3">
    <source>
        <dbReference type="EMBL" id="CAJ1587150.1"/>
    </source>
</evidence>